<proteinExistence type="predicted"/>
<dbReference type="AlphaFoldDB" id="A0A7C1P3Z9"/>
<dbReference type="GO" id="GO:0016787">
    <property type="term" value="F:hydrolase activity"/>
    <property type="evidence" value="ECO:0007669"/>
    <property type="project" value="UniProtKB-KW"/>
</dbReference>
<accession>A0A7C1P3Z9</accession>
<keyword evidence="1" id="KW-0378">Hydrolase</keyword>
<dbReference type="EMBL" id="DSKI01000930">
    <property type="protein sequence ID" value="HEB45570.1"/>
    <property type="molecule type" value="Genomic_DNA"/>
</dbReference>
<reference evidence="1" key="1">
    <citation type="journal article" date="2020" name="mSystems">
        <title>Genome- and Community-Level Interaction Insights into Carbon Utilization and Element Cycling Functions of Hydrothermarchaeota in Hydrothermal Sediment.</title>
        <authorList>
            <person name="Zhou Z."/>
            <person name="Liu Y."/>
            <person name="Xu W."/>
            <person name="Pan J."/>
            <person name="Luo Z.H."/>
            <person name="Li M."/>
        </authorList>
    </citation>
    <scope>NUCLEOTIDE SEQUENCE [LARGE SCALE GENOMIC DNA]</scope>
    <source>
        <strain evidence="1">SpSt-243</strain>
    </source>
</reference>
<dbReference type="SUPFAM" id="SSF53474">
    <property type="entry name" value="alpha/beta-Hydrolases"/>
    <property type="match status" value="1"/>
</dbReference>
<dbReference type="Gene3D" id="3.40.50.1820">
    <property type="entry name" value="alpha/beta hydrolase"/>
    <property type="match status" value="1"/>
</dbReference>
<evidence type="ECO:0000313" key="1">
    <source>
        <dbReference type="EMBL" id="HEB45570.1"/>
    </source>
</evidence>
<name>A0A7C1P3Z9_9HYPH</name>
<organism evidence="1">
    <name type="scientific">Agrobacterium albertimagni</name>
    <dbReference type="NCBI Taxonomy" id="147266"/>
    <lineage>
        <taxon>Bacteria</taxon>
        <taxon>Pseudomonadati</taxon>
        <taxon>Pseudomonadota</taxon>
        <taxon>Alphaproteobacteria</taxon>
        <taxon>Hyphomicrobiales</taxon>
        <taxon>Rhizobiaceae</taxon>
        <taxon>Rhizobium/Agrobacterium group</taxon>
        <taxon>Agrobacterium</taxon>
    </lineage>
</organism>
<comment type="caution">
    <text evidence="1">The sequence shown here is derived from an EMBL/GenBank/DDBJ whole genome shotgun (WGS) entry which is preliminary data.</text>
</comment>
<gene>
    <name evidence="1" type="ORF">ENP70_18180</name>
</gene>
<protein>
    <submittedName>
        <fullName evidence="1">Alpha/beta hydrolase</fullName>
    </submittedName>
</protein>
<sequence>MSQLSGARVADVGSCGDPIMSTDSYIHFYQAPQGDAPLVFTCHGTGGDEHQFPGLVSRILPQAGIVSPRGDVSEHGAARFFKRTGEGVYDMADLAARTAKMTGFIRAHKEKNPDRPIYGLGYSNGANIMASVLFEAPDLFDRVILMHPLIPFDPPTQPGLSDVAVLVTAGQRDPICPLPLTERLTAYFEAQGAQVETFLHQGGHEVSQGEVDAIAAYLQKA</sequence>
<dbReference type="InterPro" id="IPR029058">
    <property type="entry name" value="AB_hydrolase_fold"/>
</dbReference>